<comment type="similarity">
    <text evidence="1">Belongs to the peptidase M14 family.</text>
</comment>
<evidence type="ECO:0000256" key="1">
    <source>
        <dbReference type="PROSITE-ProRule" id="PRU01379"/>
    </source>
</evidence>
<dbReference type="PROSITE" id="PS52035">
    <property type="entry name" value="PEPTIDASE_M14"/>
    <property type="match status" value="1"/>
</dbReference>
<dbReference type="EMBL" id="LT629745">
    <property type="protein sequence ID" value="SDS08625.1"/>
    <property type="molecule type" value="Genomic_DNA"/>
</dbReference>
<dbReference type="Pfam" id="PF00246">
    <property type="entry name" value="Peptidase_M14"/>
    <property type="match status" value="1"/>
</dbReference>
<dbReference type="Gene3D" id="3.40.630.10">
    <property type="entry name" value="Zn peptidases"/>
    <property type="match status" value="1"/>
</dbReference>
<dbReference type="CDD" id="cd06239">
    <property type="entry name" value="M14-like"/>
    <property type="match status" value="1"/>
</dbReference>
<keyword evidence="4" id="KW-0121">Carboxypeptidase</keyword>
<dbReference type="GO" id="GO:0004181">
    <property type="term" value="F:metallocarboxypeptidase activity"/>
    <property type="evidence" value="ECO:0007669"/>
    <property type="project" value="InterPro"/>
</dbReference>
<feature type="active site" description="Proton donor/acceptor" evidence="1">
    <location>
        <position position="253"/>
    </location>
</feature>
<organism evidence="4 5">
    <name type="scientific">Christiangramia echinicola</name>
    <dbReference type="NCBI Taxonomy" id="279359"/>
    <lineage>
        <taxon>Bacteria</taxon>
        <taxon>Pseudomonadati</taxon>
        <taxon>Bacteroidota</taxon>
        <taxon>Flavobacteriia</taxon>
        <taxon>Flavobacteriales</taxon>
        <taxon>Flavobacteriaceae</taxon>
        <taxon>Christiangramia</taxon>
    </lineage>
</organism>
<sequence>MNMKKILSLVLAICAISNISLAQNDNFSDKLYESYSEYKEEKIINRRIKHADVFSLIQNFDSRKNINIQKVGESIEGRSLNLISLGDGDTEVFLWSQMHGDESTATMAIFDILNFFDSDDFSEEKDLMLSNLSIHFLPMLNPDGAEKFTRRNSLGIDVNRDALRLQSPEAKTLKRIRDSLDADFGFNLHDQSKYYNAERTEKPATVSFLAPAYNYEKNINEVRGNAMKVIVQMNKVLQKFAPGQVGRYNDEFEPRAFGDNIQKWGTSTILIESGGYPEDPEKQEIRKLNFVSILSALYSIASEEYKTEEISEYENIPNNDRMLFDLKITGLNYELEGEIYILDLGINTFENDLEENSDFYYTGRVVDQGDLSTSYGYNQVDASGLKYENAKIYPEKIMTKNELENLDPAKLLQEGYAFVKVDSTLLKEDYSSYPLNLVAESFKIGERLRPGVVANFFLLKDDEVKFAVINGFFTNLEDPQKDIKNTRIFN</sequence>
<protein>
    <submittedName>
        <fullName evidence="4">Zinc carboxypeptidase</fullName>
    </submittedName>
</protein>
<feature type="domain" description="Peptidase M14" evidence="3">
    <location>
        <begin position="31"/>
        <end position="300"/>
    </location>
</feature>
<keyword evidence="5" id="KW-1185">Reference proteome</keyword>
<dbReference type="GO" id="GO:0006508">
    <property type="term" value="P:proteolysis"/>
    <property type="evidence" value="ECO:0007669"/>
    <property type="project" value="InterPro"/>
</dbReference>
<keyword evidence="2" id="KW-0732">Signal</keyword>
<gene>
    <name evidence="4" type="ORF">SAMN04488552_2053</name>
</gene>
<feature type="signal peptide" evidence="2">
    <location>
        <begin position="1"/>
        <end position="22"/>
    </location>
</feature>
<evidence type="ECO:0000313" key="4">
    <source>
        <dbReference type="EMBL" id="SDS08625.1"/>
    </source>
</evidence>
<dbReference type="Proteomes" id="UP000198858">
    <property type="component" value="Chromosome I"/>
</dbReference>
<evidence type="ECO:0000259" key="3">
    <source>
        <dbReference type="PROSITE" id="PS52035"/>
    </source>
</evidence>
<accession>A0A1H1PC67</accession>
<dbReference type="AlphaFoldDB" id="A0A1H1PC67"/>
<keyword evidence="4" id="KW-0378">Hydrolase</keyword>
<dbReference type="InterPro" id="IPR000834">
    <property type="entry name" value="Peptidase_M14"/>
</dbReference>
<evidence type="ECO:0000256" key="2">
    <source>
        <dbReference type="SAM" id="SignalP"/>
    </source>
</evidence>
<reference evidence="4 5" key="1">
    <citation type="submission" date="2016-10" db="EMBL/GenBank/DDBJ databases">
        <authorList>
            <person name="Varghese N."/>
            <person name="Submissions S."/>
        </authorList>
    </citation>
    <scope>NUCLEOTIDE SEQUENCE [LARGE SCALE GENOMIC DNA]</scope>
    <source>
        <strain evidence="4 5">Mar_2010_102</strain>
    </source>
</reference>
<name>A0A1H1PC67_9FLAO</name>
<feature type="chain" id="PRO_5009256387" evidence="2">
    <location>
        <begin position="23"/>
        <end position="490"/>
    </location>
</feature>
<proteinExistence type="inferred from homology"/>
<dbReference type="STRING" id="1250231.SAMN04488552_2053"/>
<dbReference type="GO" id="GO:0008270">
    <property type="term" value="F:zinc ion binding"/>
    <property type="evidence" value="ECO:0007669"/>
    <property type="project" value="InterPro"/>
</dbReference>
<dbReference type="SUPFAM" id="SSF53187">
    <property type="entry name" value="Zn-dependent exopeptidases"/>
    <property type="match status" value="1"/>
</dbReference>
<evidence type="ECO:0000313" key="5">
    <source>
        <dbReference type="Proteomes" id="UP000198858"/>
    </source>
</evidence>
<keyword evidence="4" id="KW-0645">Protease</keyword>